<organism evidence="1 2">
    <name type="scientific">Burkholderia contaminans</name>
    <dbReference type="NCBI Taxonomy" id="488447"/>
    <lineage>
        <taxon>Bacteria</taxon>
        <taxon>Pseudomonadati</taxon>
        <taxon>Pseudomonadota</taxon>
        <taxon>Betaproteobacteria</taxon>
        <taxon>Burkholderiales</taxon>
        <taxon>Burkholderiaceae</taxon>
        <taxon>Burkholderia</taxon>
        <taxon>Burkholderia cepacia complex</taxon>
    </lineage>
</organism>
<evidence type="ECO:0000313" key="2">
    <source>
        <dbReference type="Proteomes" id="UP000269271"/>
    </source>
</evidence>
<accession>A0A3N8T013</accession>
<comment type="caution">
    <text evidence="1">The sequence shown here is derived from an EMBL/GenBank/DDBJ whole genome shotgun (WGS) entry which is preliminary data.</text>
</comment>
<proteinExistence type="predicted"/>
<dbReference type="AlphaFoldDB" id="A0A3N8T013"/>
<dbReference type="Proteomes" id="UP000269271">
    <property type="component" value="Unassembled WGS sequence"/>
</dbReference>
<reference evidence="1 2" key="1">
    <citation type="submission" date="2018-08" db="EMBL/GenBank/DDBJ databases">
        <title>Comparative analysis of Burkholderia isolates from Puerto Rico.</title>
        <authorList>
            <person name="Hall C."/>
            <person name="Sahl J."/>
            <person name="Wagner D."/>
        </authorList>
    </citation>
    <scope>NUCLEOTIDE SEQUENCE [LARGE SCALE GENOMIC DNA]</scope>
    <source>
        <strain evidence="1 2">Bp9001</strain>
    </source>
</reference>
<gene>
    <name evidence="1" type="ORF">DF037_01605</name>
</gene>
<dbReference type="RefSeq" id="WP_124616055.1">
    <property type="nucleotide sequence ID" value="NZ_QTQX01000001.1"/>
</dbReference>
<evidence type="ECO:0000313" key="1">
    <source>
        <dbReference type="EMBL" id="RQT37579.1"/>
    </source>
</evidence>
<protein>
    <submittedName>
        <fullName evidence="1">Uncharacterized protein</fullName>
    </submittedName>
</protein>
<sequence>MSSSLPDGTYWATCRERTVFAASANGHADVFPRAEMIVKDGWATFARDGVEVWNCSARYAAAHFDVQST</sequence>
<name>A0A3N8T013_9BURK</name>
<dbReference type="EMBL" id="QTQX01000001">
    <property type="protein sequence ID" value="RQT37579.1"/>
    <property type="molecule type" value="Genomic_DNA"/>
</dbReference>